<evidence type="ECO:0000256" key="2">
    <source>
        <dbReference type="SAM" id="SignalP"/>
    </source>
</evidence>
<sequence length="323" mass="35196">MVRSALRRCLALACVVAGGGADVAHLERLERLERLDAWLASNTSAAPPAHWAVTAPSDVRAGSGFVLESGQKQVVASQLTGTSGAQVIVKALRKAAGPFAFGDRASDIAYFELVYLEYLRGAPGVPLLHGGWETRSHVFWVTSHDGLPIATGKGTHAHPMRPPAPPVPRRARGARPPKRYYLADYDRRATEEPVALAIAWLRCLRSFGERGGFVLTDFKPEQFTLDSRGRISLNHHGCRYADCANATGAPELAACEADGACARFDWRAHVFDAATRSWIFPRIISLARDRGAAKRLKKLLGPMTARDPRDRPQFSALLRDLAS</sequence>
<keyword evidence="4" id="KW-1185">Reference proteome</keyword>
<gene>
    <name evidence="3" type="ORF">SO694_00187041</name>
</gene>
<organism evidence="3 4">
    <name type="scientific">Aureococcus anophagefferens</name>
    <name type="common">Harmful bloom alga</name>
    <dbReference type="NCBI Taxonomy" id="44056"/>
    <lineage>
        <taxon>Eukaryota</taxon>
        <taxon>Sar</taxon>
        <taxon>Stramenopiles</taxon>
        <taxon>Ochrophyta</taxon>
        <taxon>Pelagophyceae</taxon>
        <taxon>Pelagomonadales</taxon>
        <taxon>Pelagomonadaceae</taxon>
        <taxon>Aureococcus</taxon>
    </lineage>
</organism>
<feature type="region of interest" description="Disordered" evidence="1">
    <location>
        <begin position="152"/>
        <end position="174"/>
    </location>
</feature>
<dbReference type="EMBL" id="JBBJCI010000440">
    <property type="protein sequence ID" value="KAK7230268.1"/>
    <property type="molecule type" value="Genomic_DNA"/>
</dbReference>
<accession>A0ABR1FG94</accession>
<feature type="chain" id="PRO_5045872876" description="Protein kinase domain-containing protein" evidence="2">
    <location>
        <begin position="22"/>
        <end position="323"/>
    </location>
</feature>
<name>A0ABR1FG94_AURAN</name>
<evidence type="ECO:0000313" key="3">
    <source>
        <dbReference type="EMBL" id="KAK7230268.1"/>
    </source>
</evidence>
<keyword evidence="2" id="KW-0732">Signal</keyword>
<evidence type="ECO:0000256" key="1">
    <source>
        <dbReference type="SAM" id="MobiDB-lite"/>
    </source>
</evidence>
<evidence type="ECO:0000313" key="4">
    <source>
        <dbReference type="Proteomes" id="UP001363151"/>
    </source>
</evidence>
<comment type="caution">
    <text evidence="3">The sequence shown here is derived from an EMBL/GenBank/DDBJ whole genome shotgun (WGS) entry which is preliminary data.</text>
</comment>
<reference evidence="3 4" key="1">
    <citation type="submission" date="2024-03" db="EMBL/GenBank/DDBJ databases">
        <title>Aureococcus anophagefferens CCMP1851 and Kratosvirus quantuckense: Draft genome of a second virus-susceptible host strain in the model system.</title>
        <authorList>
            <person name="Chase E."/>
            <person name="Truchon A.R."/>
            <person name="Schepens W."/>
            <person name="Wilhelm S.W."/>
        </authorList>
    </citation>
    <scope>NUCLEOTIDE SEQUENCE [LARGE SCALE GENOMIC DNA]</scope>
    <source>
        <strain evidence="3 4">CCMP1851</strain>
    </source>
</reference>
<proteinExistence type="predicted"/>
<dbReference type="Proteomes" id="UP001363151">
    <property type="component" value="Unassembled WGS sequence"/>
</dbReference>
<feature type="signal peptide" evidence="2">
    <location>
        <begin position="1"/>
        <end position="21"/>
    </location>
</feature>
<protein>
    <recommendedName>
        <fullName evidence="5">Protein kinase domain-containing protein</fullName>
    </recommendedName>
</protein>
<evidence type="ECO:0008006" key="5">
    <source>
        <dbReference type="Google" id="ProtNLM"/>
    </source>
</evidence>